<evidence type="ECO:0000256" key="1">
    <source>
        <dbReference type="ARBA" id="ARBA00005254"/>
    </source>
</evidence>
<dbReference type="RefSeq" id="WP_379508051.1">
    <property type="nucleotide sequence ID" value="NZ_JBHRTQ010000001.1"/>
</dbReference>
<dbReference type="Gene3D" id="1.10.12.10">
    <property type="entry name" value="Lyase 2-enoyl-coa Hydratase, Chain A, domain 2"/>
    <property type="match status" value="1"/>
</dbReference>
<dbReference type="Proteomes" id="UP001595604">
    <property type="component" value="Unassembled WGS sequence"/>
</dbReference>
<keyword evidence="4" id="KW-1185">Reference proteome</keyword>
<dbReference type="PANTHER" id="PTHR11941:SF54">
    <property type="entry name" value="ENOYL-COA HYDRATASE, MITOCHONDRIAL"/>
    <property type="match status" value="1"/>
</dbReference>
<name>A0ABV7IIY8_9SPHN</name>
<dbReference type="InterPro" id="IPR029045">
    <property type="entry name" value="ClpP/crotonase-like_dom_sf"/>
</dbReference>
<dbReference type="InterPro" id="IPR001753">
    <property type="entry name" value="Enoyl-CoA_hydra/iso"/>
</dbReference>
<dbReference type="PANTHER" id="PTHR11941">
    <property type="entry name" value="ENOYL-COA HYDRATASE-RELATED"/>
    <property type="match status" value="1"/>
</dbReference>
<sequence length="275" mass="30570">MSWNTLLVEKRGHTACVTLNRPEVLNSVSIEMMRELKALYQELEDDEDVWTIIVTGAGNKALCTGADVNVIEGTMRDGQPTGIDMWGEPMLSSYRQWDIPQEATPPYMTMTKPIICAINGIACGAGLDLVTTCDISIAADHASFFDPHVSIGVVSAREMVRVARVLPLPVAMRMAIMGKHERISAQRAYELGFITEVVPGDQLMERAWEVAEIVNRNAPLAVRGTRMAIRKGYSLPIYEAELLAESYRMRCAQTEDAVEGPAAFLEKRRPEWKGR</sequence>
<evidence type="ECO:0000313" key="4">
    <source>
        <dbReference type="Proteomes" id="UP001595604"/>
    </source>
</evidence>
<evidence type="ECO:0000313" key="3">
    <source>
        <dbReference type="EMBL" id="MFC3172654.1"/>
    </source>
</evidence>
<comment type="similarity">
    <text evidence="1">Belongs to the enoyl-CoA hydratase/isomerase family.</text>
</comment>
<organism evidence="3 4">
    <name type="scientific">Novosphingobium bradum</name>
    <dbReference type="NCBI Taxonomy" id="1737444"/>
    <lineage>
        <taxon>Bacteria</taxon>
        <taxon>Pseudomonadati</taxon>
        <taxon>Pseudomonadota</taxon>
        <taxon>Alphaproteobacteria</taxon>
        <taxon>Sphingomonadales</taxon>
        <taxon>Sphingomonadaceae</taxon>
        <taxon>Novosphingobium</taxon>
    </lineage>
</organism>
<protein>
    <submittedName>
        <fullName evidence="3">Enoyl-CoA hydratase/isomerase family protein</fullName>
    </submittedName>
</protein>
<dbReference type="CDD" id="cd06558">
    <property type="entry name" value="crotonase-like"/>
    <property type="match status" value="1"/>
</dbReference>
<dbReference type="Gene3D" id="3.90.226.10">
    <property type="entry name" value="2-enoyl-CoA Hydratase, Chain A, domain 1"/>
    <property type="match status" value="1"/>
</dbReference>
<comment type="caution">
    <text evidence="3">The sequence shown here is derived from an EMBL/GenBank/DDBJ whole genome shotgun (WGS) entry which is preliminary data.</text>
</comment>
<dbReference type="Pfam" id="PF00378">
    <property type="entry name" value="ECH_1"/>
    <property type="match status" value="1"/>
</dbReference>
<accession>A0ABV7IIY8</accession>
<dbReference type="InterPro" id="IPR014748">
    <property type="entry name" value="Enoyl-CoA_hydra_C"/>
</dbReference>
<gene>
    <name evidence="3" type="ORF">ACFOD9_00165</name>
</gene>
<dbReference type="SUPFAM" id="SSF52096">
    <property type="entry name" value="ClpP/crotonase"/>
    <property type="match status" value="1"/>
</dbReference>
<reference evidence="4" key="1">
    <citation type="journal article" date="2019" name="Int. J. Syst. Evol. Microbiol.">
        <title>The Global Catalogue of Microorganisms (GCM) 10K type strain sequencing project: providing services to taxonomists for standard genome sequencing and annotation.</title>
        <authorList>
            <consortium name="The Broad Institute Genomics Platform"/>
            <consortium name="The Broad Institute Genome Sequencing Center for Infectious Disease"/>
            <person name="Wu L."/>
            <person name="Ma J."/>
        </authorList>
    </citation>
    <scope>NUCLEOTIDE SEQUENCE [LARGE SCALE GENOMIC DNA]</scope>
    <source>
        <strain evidence="4">KCTC 42984</strain>
    </source>
</reference>
<proteinExistence type="inferred from homology"/>
<dbReference type="EMBL" id="JBHRTQ010000001">
    <property type="protein sequence ID" value="MFC3172654.1"/>
    <property type="molecule type" value="Genomic_DNA"/>
</dbReference>
<keyword evidence="2" id="KW-0456">Lyase</keyword>
<evidence type="ECO:0000256" key="2">
    <source>
        <dbReference type="ARBA" id="ARBA00023239"/>
    </source>
</evidence>